<evidence type="ECO:0000313" key="3">
    <source>
        <dbReference type="EMBL" id="JAT56489.1"/>
    </source>
</evidence>
<evidence type="ECO:0000256" key="2">
    <source>
        <dbReference type="ARBA" id="ARBA00022801"/>
    </source>
</evidence>
<name>A0A1D1YPE4_9ARAE</name>
<proteinExistence type="predicted"/>
<sequence length="529" mass="59491">MTSDIAKDIDKYALVPVRADLSNLTENEKQAVVKLVETANIIDNIYLGQKWSGNEKLLEELKGQKPVDEDALLFYHLMKGPWDRTTGVMLSWPTDLPKAKPLGANFYPEDMTKDEFQNWVKTLSPDDQKRAKGFYYVIRRNESRQLTLIPYSAEYQDLLKQASDTLKDSAKLVADQTLNKFLNSRADAFLSNEYLDSEVDWLKISEDSKLEVTIGPYEVYMDELFSTKAAFECFIHARDFEASKTLKKFSGNLQFVEDNLPVPDKYKTKGLIPPPIVVVDQIYSAGNVELPMTAAYNLPNDEEAIKKAGSKLVIIKNVQEGKFEKILGPIGKLVIAQNQQQNIIFDAFFTHVLLHEVAHSNGPHFVIGTNPPEPVRDALQENYSTIEEAKADITGLFAAGLLLKNGIITTPTIEQFYTTFLSSAFRSIRFGTAEAHGLGQCIQLNYLLDEGGFEYDAQTKTFSVNFSKLPDAVSKLAGDILIMQGDGDKPRVDAFVKQYGVVRDIVKDALNRIEQANIPIDIRPQYDFQ</sequence>
<protein>
    <submittedName>
        <fullName evidence="3">Nudix hydrolase 3</fullName>
    </submittedName>
</protein>
<keyword evidence="2 3" id="KW-0378">Hydrolase</keyword>
<dbReference type="InterPro" id="IPR039461">
    <property type="entry name" value="Peptidase_M49"/>
</dbReference>
<dbReference type="GO" id="GO:0005737">
    <property type="term" value="C:cytoplasm"/>
    <property type="evidence" value="ECO:0007669"/>
    <property type="project" value="TreeGrafter"/>
</dbReference>
<dbReference type="GO" id="GO:0008239">
    <property type="term" value="F:dipeptidyl-peptidase activity"/>
    <property type="evidence" value="ECO:0007669"/>
    <property type="project" value="TreeGrafter"/>
</dbReference>
<keyword evidence="1" id="KW-0479">Metal-binding</keyword>
<dbReference type="PANTHER" id="PTHR23422:SF9">
    <property type="entry name" value="ZN-DEPENDENT HYDROLASE"/>
    <property type="match status" value="1"/>
</dbReference>
<dbReference type="Pfam" id="PF03571">
    <property type="entry name" value="Peptidase_M49"/>
    <property type="match status" value="1"/>
</dbReference>
<dbReference type="PANTHER" id="PTHR23422">
    <property type="entry name" value="DIPEPTIDYL PEPTIDASE III-RELATED"/>
    <property type="match status" value="1"/>
</dbReference>
<dbReference type="AlphaFoldDB" id="A0A1D1YPE4"/>
<organism evidence="3">
    <name type="scientific">Anthurium amnicola</name>
    <dbReference type="NCBI Taxonomy" id="1678845"/>
    <lineage>
        <taxon>Eukaryota</taxon>
        <taxon>Viridiplantae</taxon>
        <taxon>Streptophyta</taxon>
        <taxon>Embryophyta</taxon>
        <taxon>Tracheophyta</taxon>
        <taxon>Spermatophyta</taxon>
        <taxon>Magnoliopsida</taxon>
        <taxon>Liliopsida</taxon>
        <taxon>Araceae</taxon>
        <taxon>Pothoideae</taxon>
        <taxon>Potheae</taxon>
        <taxon>Anthurium</taxon>
    </lineage>
</organism>
<accession>A0A1D1YPE4</accession>
<dbReference type="GO" id="GO:0046872">
    <property type="term" value="F:metal ion binding"/>
    <property type="evidence" value="ECO:0007669"/>
    <property type="project" value="UniProtKB-KW"/>
</dbReference>
<dbReference type="Gene3D" id="3.30.540.30">
    <property type="match status" value="1"/>
</dbReference>
<gene>
    <name evidence="3" type="primary">NUDT3_2</name>
    <name evidence="3" type="ORF">g.13657</name>
</gene>
<evidence type="ECO:0000256" key="1">
    <source>
        <dbReference type="ARBA" id="ARBA00022723"/>
    </source>
</evidence>
<dbReference type="EMBL" id="GDJX01011447">
    <property type="protein sequence ID" value="JAT56489.1"/>
    <property type="molecule type" value="Transcribed_RNA"/>
</dbReference>
<reference evidence="3" key="1">
    <citation type="submission" date="2015-07" db="EMBL/GenBank/DDBJ databases">
        <title>Transcriptome Assembly of Anthurium amnicola.</title>
        <authorList>
            <person name="Suzuki J."/>
        </authorList>
    </citation>
    <scope>NUCLEOTIDE SEQUENCE</scope>
</reference>